<accession>A0ABV9VZ99</accession>
<dbReference type="PANTHER" id="PTHR30341:SF0">
    <property type="entry name" value="NA(+)_H(+) ANTIPORTER NHAA"/>
    <property type="match status" value="1"/>
</dbReference>
<keyword evidence="8 12" id="KW-0915">Sodium</keyword>
<dbReference type="InterPro" id="IPR012336">
    <property type="entry name" value="Thioredoxin-like_fold"/>
</dbReference>
<sequence>MAEPAPSGPGSSVPGILGPITTWKRDVTAPLRSFMRTESGSAGVLVTAIVAALVWANVDLHSYEALWHTEFSLRLGGMELTRDLRDWVNSGLMTLFFLVVGLEARREFDLGDLRDRRRFLLPLAAGVTGMLIPVAIFLAFNGGGPGTHGWGVAMSTDTALALGLLALLGRGVPEQARVFLLTVFVVDDLIALIVIAVAYSEHVKMMPLVLAIAVFGALLGLRALGVRRGVFFAPLCILLWLLLLESGVDPVVAGLAIGLTATAYSPARGALEAASGLFKLFREQPTAELARSATLGLTQTLSPNDRLQRLYHPWTSYLIVPLFGLANAGIVIDGSFLARAFTSPITLGILTAYVVGKPIAVVGVSWLLNRVTGGRIRPAAGWAAVLGSGTIAGIGFTVSLLIASLAFEGQELAEAKLGVLAAAVLASLFTWLVYRMTARLPKHKRAVALLGVADQLVDLIPPVDPEQDHVRGAETASVTVVEYGDFQCPYCGQAEPIVRELLTDTDLRYVWRHLPLTDVHPQAQLAAEAAEAAAEQGAFWQMHDLLLAHQDELRPMDLLRYAGELDLDQDRFHDDLRRHVHASRVAQDLESADLSGVSGTPTFFINGQRHYGAYDIATLTEAIKTARVRAHIAAH</sequence>
<dbReference type="Gene3D" id="1.20.1530.10">
    <property type="entry name" value="Na+/H+ antiporter like domain"/>
    <property type="match status" value="1"/>
</dbReference>
<dbReference type="Proteomes" id="UP001595912">
    <property type="component" value="Unassembled WGS sequence"/>
</dbReference>
<evidence type="ECO:0000256" key="6">
    <source>
        <dbReference type="ARBA" id="ARBA00022692"/>
    </source>
</evidence>
<dbReference type="HAMAP" id="MF_01844">
    <property type="entry name" value="NhaA"/>
    <property type="match status" value="1"/>
</dbReference>
<feature type="transmembrane region" description="Helical" evidence="12">
    <location>
        <begin position="178"/>
        <end position="199"/>
    </location>
</feature>
<comment type="similarity">
    <text evidence="12">Belongs to the NhaA Na(+)/H(+) (TC 2.A.33) antiporter family.</text>
</comment>
<evidence type="ECO:0000313" key="15">
    <source>
        <dbReference type="Proteomes" id="UP001595912"/>
    </source>
</evidence>
<evidence type="ECO:0000256" key="4">
    <source>
        <dbReference type="ARBA" id="ARBA00022449"/>
    </source>
</evidence>
<evidence type="ECO:0000256" key="10">
    <source>
        <dbReference type="ARBA" id="ARBA00023136"/>
    </source>
</evidence>
<dbReference type="InterPro" id="IPR013766">
    <property type="entry name" value="Thioredoxin_domain"/>
</dbReference>
<comment type="catalytic activity">
    <reaction evidence="12">
        <text>Na(+)(in) + 2 H(+)(out) = Na(+)(out) + 2 H(+)(in)</text>
        <dbReference type="Rhea" id="RHEA:29251"/>
        <dbReference type="ChEBI" id="CHEBI:15378"/>
        <dbReference type="ChEBI" id="CHEBI:29101"/>
    </reaction>
</comment>
<keyword evidence="9 12" id="KW-0406">Ion transport</keyword>
<keyword evidence="10 12" id="KW-0472">Membrane</keyword>
<feature type="transmembrane region" description="Helical" evidence="12">
    <location>
        <begin position="380"/>
        <end position="403"/>
    </location>
</feature>
<evidence type="ECO:0000256" key="5">
    <source>
        <dbReference type="ARBA" id="ARBA00022475"/>
    </source>
</evidence>
<feature type="transmembrane region" description="Helical" evidence="12">
    <location>
        <begin position="415"/>
        <end position="434"/>
    </location>
</feature>
<feature type="transmembrane region" description="Helical" evidence="12">
    <location>
        <begin position="119"/>
        <end position="140"/>
    </location>
</feature>
<keyword evidence="3 12" id="KW-0813">Transport</keyword>
<protein>
    <recommendedName>
        <fullName evidence="12">Na(+)/H(+) antiporter NhaA</fullName>
    </recommendedName>
    <alternativeName>
        <fullName evidence="12">Sodium/proton antiporter NhaA</fullName>
    </alternativeName>
</protein>
<dbReference type="Pfam" id="PF06965">
    <property type="entry name" value="Na_H_antiport_1"/>
    <property type="match status" value="1"/>
</dbReference>
<dbReference type="InterPro" id="IPR023171">
    <property type="entry name" value="Na/H_antiporter_dom_sf"/>
</dbReference>
<evidence type="ECO:0000259" key="13">
    <source>
        <dbReference type="PROSITE" id="PS51352"/>
    </source>
</evidence>
<evidence type="ECO:0000256" key="11">
    <source>
        <dbReference type="ARBA" id="ARBA00023201"/>
    </source>
</evidence>
<feature type="transmembrane region" description="Helical" evidence="12">
    <location>
        <begin position="87"/>
        <end position="104"/>
    </location>
</feature>
<evidence type="ECO:0000256" key="9">
    <source>
        <dbReference type="ARBA" id="ARBA00023065"/>
    </source>
</evidence>
<dbReference type="RefSeq" id="WP_380117103.1">
    <property type="nucleotide sequence ID" value="NZ_JBHSIU010000027.1"/>
</dbReference>
<proteinExistence type="inferred from homology"/>
<feature type="transmembrane region" description="Helical" evidence="12">
    <location>
        <begin position="344"/>
        <end position="368"/>
    </location>
</feature>
<dbReference type="Gene3D" id="3.40.30.10">
    <property type="entry name" value="Glutaredoxin"/>
    <property type="match status" value="1"/>
</dbReference>
<feature type="transmembrane region" description="Helical" evidence="12">
    <location>
        <begin position="314"/>
        <end position="332"/>
    </location>
</feature>
<dbReference type="Pfam" id="PF13462">
    <property type="entry name" value="Thioredoxin_4"/>
    <property type="match status" value="1"/>
</dbReference>
<feature type="transmembrane region" description="Helical" evidence="12">
    <location>
        <begin position="40"/>
        <end position="58"/>
    </location>
</feature>
<comment type="function">
    <text evidence="12">Na(+)/H(+) antiporter that extrudes sodium in exchange for external protons.</text>
</comment>
<evidence type="ECO:0000256" key="7">
    <source>
        <dbReference type="ARBA" id="ARBA00022989"/>
    </source>
</evidence>
<keyword evidence="4 12" id="KW-0050">Antiport</keyword>
<comment type="subcellular location">
    <subcellularLocation>
        <location evidence="1">Cell inner membrane</location>
        <topology evidence="1">Multi-pass membrane protein</topology>
    </subcellularLocation>
    <subcellularLocation>
        <location evidence="12">Cell membrane</location>
        <topology evidence="12">Multi-pass membrane protein</topology>
    </subcellularLocation>
</comment>
<name>A0ABV9VZ99_9ACTN</name>
<dbReference type="SUPFAM" id="SSF52833">
    <property type="entry name" value="Thioredoxin-like"/>
    <property type="match status" value="1"/>
</dbReference>
<gene>
    <name evidence="12 14" type="primary">nhaA</name>
    <name evidence="14" type="ORF">ACFPIJ_22280</name>
</gene>
<dbReference type="PROSITE" id="PS51352">
    <property type="entry name" value="THIOREDOXIN_2"/>
    <property type="match status" value="1"/>
</dbReference>
<evidence type="ECO:0000256" key="2">
    <source>
        <dbReference type="ARBA" id="ARBA00007006"/>
    </source>
</evidence>
<dbReference type="PANTHER" id="PTHR30341">
    <property type="entry name" value="SODIUM ION/PROTON ANTIPORTER NHAA-RELATED"/>
    <property type="match status" value="1"/>
</dbReference>
<keyword evidence="5 12" id="KW-1003">Cell membrane</keyword>
<comment type="caution">
    <text evidence="14">The sequence shown here is derived from an EMBL/GenBank/DDBJ whole genome shotgun (WGS) entry which is preliminary data.</text>
</comment>
<evidence type="ECO:0000256" key="8">
    <source>
        <dbReference type="ARBA" id="ARBA00023053"/>
    </source>
</evidence>
<dbReference type="NCBIfam" id="TIGR00773">
    <property type="entry name" value="NhaA"/>
    <property type="match status" value="1"/>
</dbReference>
<dbReference type="EMBL" id="JBHSIU010000027">
    <property type="protein sequence ID" value="MFC5000550.1"/>
    <property type="molecule type" value="Genomic_DNA"/>
</dbReference>
<keyword evidence="15" id="KW-1185">Reference proteome</keyword>
<keyword evidence="11 12" id="KW-0739">Sodium transport</keyword>
<keyword evidence="7 12" id="KW-1133">Transmembrane helix</keyword>
<organism evidence="14 15">
    <name type="scientific">Dactylosporangium cerinum</name>
    <dbReference type="NCBI Taxonomy" id="1434730"/>
    <lineage>
        <taxon>Bacteria</taxon>
        <taxon>Bacillati</taxon>
        <taxon>Actinomycetota</taxon>
        <taxon>Actinomycetes</taxon>
        <taxon>Micromonosporales</taxon>
        <taxon>Micromonosporaceae</taxon>
        <taxon>Dactylosporangium</taxon>
    </lineage>
</organism>
<reference evidence="15" key="1">
    <citation type="journal article" date="2019" name="Int. J. Syst. Evol. Microbiol.">
        <title>The Global Catalogue of Microorganisms (GCM) 10K type strain sequencing project: providing services to taxonomists for standard genome sequencing and annotation.</title>
        <authorList>
            <consortium name="The Broad Institute Genomics Platform"/>
            <consortium name="The Broad Institute Genome Sequencing Center for Infectious Disease"/>
            <person name="Wu L."/>
            <person name="Ma J."/>
        </authorList>
    </citation>
    <scope>NUCLEOTIDE SEQUENCE [LARGE SCALE GENOMIC DNA]</scope>
    <source>
        <strain evidence="15">CGMCC 4.7152</strain>
    </source>
</reference>
<dbReference type="InterPro" id="IPR004670">
    <property type="entry name" value="NhaA"/>
</dbReference>
<comment type="similarity">
    <text evidence="2">In the N-terminal section; belongs to the NhaA Na(+)/H(+) (TC 2.A.33) antiporter family.</text>
</comment>
<evidence type="ECO:0000256" key="3">
    <source>
        <dbReference type="ARBA" id="ARBA00022448"/>
    </source>
</evidence>
<evidence type="ECO:0000313" key="14">
    <source>
        <dbReference type="EMBL" id="MFC5000550.1"/>
    </source>
</evidence>
<feature type="transmembrane region" description="Helical" evidence="12">
    <location>
        <begin position="152"/>
        <end position="169"/>
    </location>
</feature>
<keyword evidence="6 12" id="KW-0812">Transmembrane</keyword>
<feature type="domain" description="Thioredoxin" evidence="13">
    <location>
        <begin position="448"/>
        <end position="628"/>
    </location>
</feature>
<evidence type="ECO:0000256" key="12">
    <source>
        <dbReference type="HAMAP-Rule" id="MF_01844"/>
    </source>
</evidence>
<dbReference type="InterPro" id="IPR036249">
    <property type="entry name" value="Thioredoxin-like_sf"/>
</dbReference>
<feature type="transmembrane region" description="Helical" evidence="12">
    <location>
        <begin position="205"/>
        <end position="221"/>
    </location>
</feature>
<evidence type="ECO:0000256" key="1">
    <source>
        <dbReference type="ARBA" id="ARBA00004429"/>
    </source>
</evidence>